<feature type="transmembrane region" description="Helical" evidence="1">
    <location>
        <begin position="94"/>
        <end position="114"/>
    </location>
</feature>
<evidence type="ECO:0000256" key="1">
    <source>
        <dbReference type="SAM" id="Phobius"/>
    </source>
</evidence>
<sequence>MTAAPTTLPPDDVDDPGALNTPIVILGLQLLCLRPIMDIAYGARLFGMLGDNEPASLLSNVLLTLLAALCLVNIAGGVLLFVARRPLTLRLTYLAVWAGGPVGGVLLLTTLLALDDLATSEVLQTSTPGALMASMVAATLWTVYLALAGHVKVRYGVAPR</sequence>
<proteinExistence type="predicted"/>
<evidence type="ECO:0000313" key="2">
    <source>
        <dbReference type="EMBL" id="OZI45909.1"/>
    </source>
</evidence>
<name>A0A261T8H4_9BORD</name>
<evidence type="ECO:0008006" key="4">
    <source>
        <dbReference type="Google" id="ProtNLM"/>
    </source>
</evidence>
<dbReference type="EMBL" id="NEVP01000012">
    <property type="protein sequence ID" value="OZI45909.1"/>
    <property type="molecule type" value="Genomic_DNA"/>
</dbReference>
<accession>A0A261T8H4</accession>
<keyword evidence="1" id="KW-0472">Membrane</keyword>
<dbReference type="Proteomes" id="UP000216913">
    <property type="component" value="Unassembled WGS sequence"/>
</dbReference>
<evidence type="ECO:0000313" key="3">
    <source>
        <dbReference type="Proteomes" id="UP000216913"/>
    </source>
</evidence>
<keyword evidence="1" id="KW-1133">Transmembrane helix</keyword>
<feature type="transmembrane region" description="Helical" evidence="1">
    <location>
        <begin position="126"/>
        <end position="147"/>
    </location>
</feature>
<organism evidence="2 3">
    <name type="scientific">Bordetella genomosp. 5</name>
    <dbReference type="NCBI Taxonomy" id="1395608"/>
    <lineage>
        <taxon>Bacteria</taxon>
        <taxon>Pseudomonadati</taxon>
        <taxon>Pseudomonadota</taxon>
        <taxon>Betaproteobacteria</taxon>
        <taxon>Burkholderiales</taxon>
        <taxon>Alcaligenaceae</taxon>
        <taxon>Bordetella</taxon>
    </lineage>
</organism>
<reference evidence="2 3" key="1">
    <citation type="submission" date="2017-05" db="EMBL/GenBank/DDBJ databases">
        <title>Complete and WGS of Bordetella genogroups.</title>
        <authorList>
            <person name="Spilker T."/>
            <person name="LiPuma J."/>
        </authorList>
    </citation>
    <scope>NUCLEOTIDE SEQUENCE [LARGE SCALE GENOMIC DNA]</scope>
    <source>
        <strain evidence="2 3">AU10456</strain>
    </source>
</reference>
<dbReference type="RefSeq" id="WP_094803885.1">
    <property type="nucleotide sequence ID" value="NZ_NEVP01000012.1"/>
</dbReference>
<keyword evidence="1" id="KW-0812">Transmembrane</keyword>
<keyword evidence="3" id="KW-1185">Reference proteome</keyword>
<gene>
    <name evidence="2" type="ORF">CAL25_22095</name>
</gene>
<dbReference type="AlphaFoldDB" id="A0A261T8H4"/>
<dbReference type="OrthoDB" id="9897353at2"/>
<feature type="transmembrane region" description="Helical" evidence="1">
    <location>
        <begin position="57"/>
        <end position="82"/>
    </location>
</feature>
<protein>
    <recommendedName>
        <fullName evidence="4">DUF2569 domain-containing protein</fullName>
    </recommendedName>
</protein>
<comment type="caution">
    <text evidence="2">The sequence shown here is derived from an EMBL/GenBank/DDBJ whole genome shotgun (WGS) entry which is preliminary data.</text>
</comment>